<evidence type="ECO:0000313" key="2">
    <source>
        <dbReference type="Proteomes" id="UP000828251"/>
    </source>
</evidence>
<evidence type="ECO:0008006" key="3">
    <source>
        <dbReference type="Google" id="ProtNLM"/>
    </source>
</evidence>
<proteinExistence type="predicted"/>
<dbReference type="EMBL" id="JAIQCV010000002">
    <property type="protein sequence ID" value="KAH1121939.1"/>
    <property type="molecule type" value="Genomic_DNA"/>
</dbReference>
<gene>
    <name evidence="1" type="ORF">J1N35_005099</name>
</gene>
<accession>A0A9D4AIA8</accession>
<keyword evidence="2" id="KW-1185">Reference proteome</keyword>
<dbReference type="OrthoDB" id="1932348at2759"/>
<organism evidence="1 2">
    <name type="scientific">Gossypium stocksii</name>
    <dbReference type="NCBI Taxonomy" id="47602"/>
    <lineage>
        <taxon>Eukaryota</taxon>
        <taxon>Viridiplantae</taxon>
        <taxon>Streptophyta</taxon>
        <taxon>Embryophyta</taxon>
        <taxon>Tracheophyta</taxon>
        <taxon>Spermatophyta</taxon>
        <taxon>Magnoliopsida</taxon>
        <taxon>eudicotyledons</taxon>
        <taxon>Gunneridae</taxon>
        <taxon>Pentapetalae</taxon>
        <taxon>rosids</taxon>
        <taxon>malvids</taxon>
        <taxon>Malvales</taxon>
        <taxon>Malvaceae</taxon>
        <taxon>Malvoideae</taxon>
        <taxon>Gossypium</taxon>
    </lineage>
</organism>
<protein>
    <recommendedName>
        <fullName evidence="3">UBN2 domain-containing protein</fullName>
    </recommendedName>
</protein>
<name>A0A9D4AIA8_9ROSI</name>
<sequence>MKHRKNIKVMSNRFPIIINGLKSYGKTYPNEEMVRKMLQSLPKLWEAKVTAIEKAKNLEALTLNEHIGSLLTNKMRLNDGVEKAKIEKKKVCVAIKSTTNEDSESSEQVKTKRWSCLLGDSRGSSNQKLKANVATWSDDDSSDEEDQEVANLYALWSLMILR</sequence>
<dbReference type="Pfam" id="PF14223">
    <property type="entry name" value="Retrotran_gag_2"/>
    <property type="match status" value="1"/>
</dbReference>
<comment type="caution">
    <text evidence="1">The sequence shown here is derived from an EMBL/GenBank/DDBJ whole genome shotgun (WGS) entry which is preliminary data.</text>
</comment>
<dbReference type="Proteomes" id="UP000828251">
    <property type="component" value="Unassembled WGS sequence"/>
</dbReference>
<reference evidence="1 2" key="1">
    <citation type="journal article" date="2021" name="Plant Biotechnol. J.">
        <title>Multi-omics assisted identification of the key and species-specific regulatory components of drought-tolerant mechanisms in Gossypium stocksii.</title>
        <authorList>
            <person name="Yu D."/>
            <person name="Ke L."/>
            <person name="Zhang D."/>
            <person name="Wu Y."/>
            <person name="Sun Y."/>
            <person name="Mei J."/>
            <person name="Sun J."/>
            <person name="Sun Y."/>
        </authorList>
    </citation>
    <scope>NUCLEOTIDE SEQUENCE [LARGE SCALE GENOMIC DNA]</scope>
    <source>
        <strain evidence="2">cv. E1</strain>
        <tissue evidence="1">Leaf</tissue>
    </source>
</reference>
<evidence type="ECO:0000313" key="1">
    <source>
        <dbReference type="EMBL" id="KAH1121939.1"/>
    </source>
</evidence>
<dbReference type="AlphaFoldDB" id="A0A9D4AIA8"/>